<comment type="similarity">
    <text evidence="1">Belongs to the FGGY kinase family.</text>
</comment>
<evidence type="ECO:0000256" key="1">
    <source>
        <dbReference type="ARBA" id="ARBA00009156"/>
    </source>
</evidence>
<dbReference type="Pfam" id="PF00370">
    <property type="entry name" value="FGGY_N"/>
    <property type="match status" value="1"/>
</dbReference>
<dbReference type="EMBL" id="CP013695">
    <property type="protein sequence ID" value="ALU32776.1"/>
    <property type="molecule type" value="Genomic_DNA"/>
</dbReference>
<evidence type="ECO:0000256" key="2">
    <source>
        <dbReference type="ARBA" id="ARBA00022679"/>
    </source>
</evidence>
<evidence type="ECO:0000313" key="6">
    <source>
        <dbReference type="EMBL" id="ALU32776.1"/>
    </source>
</evidence>
<accession>A0A0U3GWR7</accession>
<dbReference type="Proteomes" id="UP000060043">
    <property type="component" value="Chromosome"/>
</dbReference>
<evidence type="ECO:0000313" key="7">
    <source>
        <dbReference type="Proteomes" id="UP000060043"/>
    </source>
</evidence>
<dbReference type="EMBL" id="CP013694">
    <property type="protein sequence ID" value="ALU28658.1"/>
    <property type="molecule type" value="Genomic_DNA"/>
</dbReference>
<dbReference type="GO" id="GO:0006071">
    <property type="term" value="P:glycerol metabolic process"/>
    <property type="evidence" value="ECO:0007669"/>
    <property type="project" value="TreeGrafter"/>
</dbReference>
<dbReference type="PANTHER" id="PTHR10196:SF69">
    <property type="entry name" value="GLYCEROL KINASE"/>
    <property type="match status" value="1"/>
</dbReference>
<dbReference type="SUPFAM" id="SSF53067">
    <property type="entry name" value="Actin-like ATPase domain"/>
    <property type="match status" value="1"/>
</dbReference>
<evidence type="ECO:0000313" key="5">
    <source>
        <dbReference type="EMBL" id="ALU28658.1"/>
    </source>
</evidence>
<organism evidence="6 7">
    <name type="scientific">Sulfolobus acidocaldarius</name>
    <dbReference type="NCBI Taxonomy" id="2285"/>
    <lineage>
        <taxon>Archaea</taxon>
        <taxon>Thermoproteota</taxon>
        <taxon>Thermoprotei</taxon>
        <taxon>Sulfolobales</taxon>
        <taxon>Sulfolobaceae</taxon>
        <taxon>Sulfolobus</taxon>
    </lineage>
</organism>
<dbReference type="GO" id="GO:0005829">
    <property type="term" value="C:cytosol"/>
    <property type="evidence" value="ECO:0007669"/>
    <property type="project" value="TreeGrafter"/>
</dbReference>
<keyword evidence="2" id="KW-0808">Transferase</keyword>
<proteinExistence type="inferred from homology"/>
<dbReference type="InterPro" id="IPR018484">
    <property type="entry name" value="FGGY_N"/>
</dbReference>
<dbReference type="PANTHER" id="PTHR10196">
    <property type="entry name" value="SUGAR KINASE"/>
    <property type="match status" value="1"/>
</dbReference>
<gene>
    <name evidence="5" type="ORF">ATY89_00895</name>
    <name evidence="6" type="ORF">ATZ20_03935</name>
</gene>
<dbReference type="AlphaFoldDB" id="A0A0U3GWR7"/>
<feature type="domain" description="Carbohydrate kinase FGGY N-terminal" evidence="4">
    <location>
        <begin position="2"/>
        <end position="63"/>
    </location>
</feature>
<evidence type="ECO:0000313" key="8">
    <source>
        <dbReference type="Proteomes" id="UP000065473"/>
    </source>
</evidence>
<reference evidence="7 8" key="1">
    <citation type="submission" date="2015-12" db="EMBL/GenBank/DDBJ databases">
        <title>A stable core within a dynamic pangenome in Sulfolobus acidocaldarius.</title>
        <authorList>
            <person name="Anderson R."/>
            <person name="Kouris A."/>
            <person name="Seward C."/>
            <person name="Campbell K."/>
            <person name="Whitaker R."/>
        </authorList>
    </citation>
    <scope>NUCLEOTIDE SEQUENCE [LARGE SCALE GENOMIC DNA]</scope>
    <source>
        <strain evidence="5 8">GG12-C01-09</strain>
        <strain evidence="6 7">NG05B_CO5_07</strain>
    </source>
</reference>
<evidence type="ECO:0000259" key="4">
    <source>
        <dbReference type="Pfam" id="PF00370"/>
    </source>
</evidence>
<dbReference type="InterPro" id="IPR043129">
    <property type="entry name" value="ATPase_NBD"/>
</dbReference>
<keyword evidence="3 6" id="KW-0418">Kinase</keyword>
<dbReference type="Gene3D" id="3.30.420.40">
    <property type="match status" value="1"/>
</dbReference>
<dbReference type="GO" id="GO:0004370">
    <property type="term" value="F:glycerol kinase activity"/>
    <property type="evidence" value="ECO:0007669"/>
    <property type="project" value="TreeGrafter"/>
</dbReference>
<name>A0A0U3GWR7_9CREN</name>
<sequence length="63" mass="7118">MAVDEGTTSARALVFDEDLNVISIAQTELTQYFPRPGYVEQNPEEIFEKQVSMIKKAVEKAKI</sequence>
<dbReference type="Proteomes" id="UP000065473">
    <property type="component" value="Chromosome"/>
</dbReference>
<protein>
    <submittedName>
        <fullName evidence="6">Glycerol kinase</fullName>
    </submittedName>
</protein>
<evidence type="ECO:0000256" key="3">
    <source>
        <dbReference type="ARBA" id="ARBA00022777"/>
    </source>
</evidence>